<reference evidence="2" key="1">
    <citation type="journal article" date="2021" name="Microb. Physiol.">
        <title>Proteogenomic Insights into the Physiology of Marine, Sulfate-Reducing, Filamentous Desulfonema limicola and Desulfonema magnum.</title>
        <authorList>
            <person name="Schnaars V."/>
            <person name="Wohlbrand L."/>
            <person name="Scheve S."/>
            <person name="Hinrichs C."/>
            <person name="Reinhardt R."/>
            <person name="Rabus R."/>
        </authorList>
    </citation>
    <scope>NUCLEOTIDE SEQUENCE</scope>
    <source>
        <strain evidence="2">4be13</strain>
    </source>
</reference>
<dbReference type="Gene3D" id="3.40.50.300">
    <property type="entry name" value="P-loop containing nucleotide triphosphate hydrolases"/>
    <property type="match status" value="1"/>
</dbReference>
<gene>
    <name evidence="2" type="ORF">dnm_014290</name>
</gene>
<dbReference type="PANTHER" id="PTHR43581">
    <property type="entry name" value="ATP/GTP PHOSPHATASE"/>
    <property type="match status" value="1"/>
</dbReference>
<dbReference type="PANTHER" id="PTHR43581:SF2">
    <property type="entry name" value="EXCINUCLEASE ATPASE SUBUNIT"/>
    <property type="match status" value="1"/>
</dbReference>
<dbReference type="SUPFAM" id="SSF52540">
    <property type="entry name" value="P-loop containing nucleoside triphosphate hydrolases"/>
    <property type="match status" value="1"/>
</dbReference>
<feature type="domain" description="Endonuclease GajA/Old nuclease/RecF-like AAA" evidence="1">
    <location>
        <begin position="172"/>
        <end position="265"/>
    </location>
</feature>
<feature type="domain" description="Endonuclease GajA/Old nuclease/RecF-like AAA" evidence="1">
    <location>
        <begin position="5"/>
        <end position="46"/>
    </location>
</feature>
<name>A0A975BI14_9BACT</name>
<dbReference type="RefSeq" id="WP_207681491.1">
    <property type="nucleotide sequence ID" value="NZ_CP061800.1"/>
</dbReference>
<evidence type="ECO:0000313" key="2">
    <source>
        <dbReference type="EMBL" id="QTA85420.1"/>
    </source>
</evidence>
<dbReference type="InterPro" id="IPR051396">
    <property type="entry name" value="Bact_Antivir_Def_Nuclease"/>
</dbReference>
<dbReference type="InterPro" id="IPR027417">
    <property type="entry name" value="P-loop_NTPase"/>
</dbReference>
<accession>A0A975BI14</accession>
<evidence type="ECO:0000259" key="1">
    <source>
        <dbReference type="Pfam" id="PF13175"/>
    </source>
</evidence>
<proteinExistence type="predicted"/>
<dbReference type="EMBL" id="CP061800">
    <property type="protein sequence ID" value="QTA85420.1"/>
    <property type="molecule type" value="Genomic_DNA"/>
</dbReference>
<organism evidence="2 3">
    <name type="scientific">Desulfonema magnum</name>
    <dbReference type="NCBI Taxonomy" id="45655"/>
    <lineage>
        <taxon>Bacteria</taxon>
        <taxon>Pseudomonadati</taxon>
        <taxon>Thermodesulfobacteriota</taxon>
        <taxon>Desulfobacteria</taxon>
        <taxon>Desulfobacterales</taxon>
        <taxon>Desulfococcaceae</taxon>
        <taxon>Desulfonema</taxon>
    </lineage>
</organism>
<dbReference type="KEGG" id="dmm:dnm_014290"/>
<dbReference type="Pfam" id="PF13175">
    <property type="entry name" value="AAA_15"/>
    <property type="match status" value="2"/>
</dbReference>
<evidence type="ECO:0000313" key="3">
    <source>
        <dbReference type="Proteomes" id="UP000663722"/>
    </source>
</evidence>
<sequence>MPKDRIIIRNFGPIRHVNIELPDIVVFIGRQAAGKSAIAKLIHFFRFVTDDAPFSHDLMDIFRKFFFGDVWLRQSQDAEIAYLCGNGVKFSFKNNELTHTDMKKSPRRSVFIPAGRAVYSLVSDAMFGLSLESVNIDPGILLFGRTIETMKSDDPFEKDPHLRALSNDILKGKFRFSGNENRIYFSENRYVTMNNASSGQQEVFPVLLLLAAAMASRKNHCITIEEPEAHLYPYAQHKLVEFITRVHNSPHASNTFVITTHSPYILTSFNNLLFAHQVAGISEKAGKAVEAVVPEPNRVNPEDFSAYYVEDGKVRSVFDEGLISDNEIDDASEDIAEVFDQLIDIYKGFGHGQDT</sequence>
<dbReference type="Proteomes" id="UP000663722">
    <property type="component" value="Chromosome"/>
</dbReference>
<dbReference type="InterPro" id="IPR041685">
    <property type="entry name" value="AAA_GajA/Old/RecF-like"/>
</dbReference>
<dbReference type="AlphaFoldDB" id="A0A975BI14"/>
<keyword evidence="3" id="KW-1185">Reference proteome</keyword>
<protein>
    <submittedName>
        <fullName evidence="2">AAA ATPase-like domain-containing protein</fullName>
    </submittedName>
</protein>